<dbReference type="Proteomes" id="UP001152049">
    <property type="component" value="Unassembled WGS sequence"/>
</dbReference>
<organism evidence="2 3">
    <name type="scientific">Fusarium torreyae</name>
    <dbReference type="NCBI Taxonomy" id="1237075"/>
    <lineage>
        <taxon>Eukaryota</taxon>
        <taxon>Fungi</taxon>
        <taxon>Dikarya</taxon>
        <taxon>Ascomycota</taxon>
        <taxon>Pezizomycotina</taxon>
        <taxon>Sordariomycetes</taxon>
        <taxon>Hypocreomycetidae</taxon>
        <taxon>Hypocreales</taxon>
        <taxon>Nectriaceae</taxon>
        <taxon>Fusarium</taxon>
    </lineage>
</organism>
<feature type="region of interest" description="Disordered" evidence="1">
    <location>
        <begin position="1"/>
        <end position="88"/>
    </location>
</feature>
<gene>
    <name evidence="2" type="ORF">NW762_002425</name>
</gene>
<dbReference type="OrthoDB" id="10565848at2759"/>
<feature type="compositionally biased region" description="Basic and acidic residues" evidence="1">
    <location>
        <begin position="67"/>
        <end position="88"/>
    </location>
</feature>
<proteinExistence type="predicted"/>
<comment type="caution">
    <text evidence="2">The sequence shown here is derived from an EMBL/GenBank/DDBJ whole genome shotgun (WGS) entry which is preliminary data.</text>
</comment>
<dbReference type="EMBL" id="JAOQAZ010000003">
    <property type="protein sequence ID" value="KAJ4268362.1"/>
    <property type="molecule type" value="Genomic_DNA"/>
</dbReference>
<feature type="compositionally biased region" description="Basic and acidic residues" evidence="1">
    <location>
        <begin position="31"/>
        <end position="43"/>
    </location>
</feature>
<sequence>MFEHLGSRKESPRESEMDKDFKTDAGILTGKGEKWAQGEEKAGGPDNEMTDATGDKQRAQKPRSQPTKRDGNRKNGLDTEAELHGNKN</sequence>
<evidence type="ECO:0000256" key="1">
    <source>
        <dbReference type="SAM" id="MobiDB-lite"/>
    </source>
</evidence>
<accession>A0A9W8S9S4</accession>
<evidence type="ECO:0000313" key="3">
    <source>
        <dbReference type="Proteomes" id="UP001152049"/>
    </source>
</evidence>
<dbReference type="AlphaFoldDB" id="A0A9W8S9S4"/>
<name>A0A9W8S9S4_9HYPO</name>
<protein>
    <submittedName>
        <fullName evidence="2">Uncharacterized protein</fullName>
    </submittedName>
</protein>
<evidence type="ECO:0000313" key="2">
    <source>
        <dbReference type="EMBL" id="KAJ4268362.1"/>
    </source>
</evidence>
<keyword evidence="3" id="KW-1185">Reference proteome</keyword>
<feature type="compositionally biased region" description="Basic and acidic residues" evidence="1">
    <location>
        <begin position="1"/>
        <end position="23"/>
    </location>
</feature>
<reference evidence="2" key="1">
    <citation type="submission" date="2022-09" db="EMBL/GenBank/DDBJ databases">
        <title>Fusarium specimens isolated from Avocado Roots.</title>
        <authorList>
            <person name="Stajich J."/>
            <person name="Roper C."/>
            <person name="Heimlech-Rivalta G."/>
        </authorList>
    </citation>
    <scope>NUCLEOTIDE SEQUENCE</scope>
    <source>
        <strain evidence="2">CF00136</strain>
    </source>
</reference>